<evidence type="ECO:0000256" key="1">
    <source>
        <dbReference type="SAM" id="MobiDB-lite"/>
    </source>
</evidence>
<dbReference type="Proteomes" id="UP000318288">
    <property type="component" value="Unassembled WGS sequence"/>
</dbReference>
<organism evidence="2 3">
    <name type="scientific">Rubripirellula tenax</name>
    <dbReference type="NCBI Taxonomy" id="2528015"/>
    <lineage>
        <taxon>Bacteria</taxon>
        <taxon>Pseudomonadati</taxon>
        <taxon>Planctomycetota</taxon>
        <taxon>Planctomycetia</taxon>
        <taxon>Pirellulales</taxon>
        <taxon>Pirellulaceae</taxon>
        <taxon>Rubripirellula</taxon>
    </lineage>
</organism>
<gene>
    <name evidence="2" type="ORF">Poly51_48450</name>
</gene>
<comment type="caution">
    <text evidence="2">The sequence shown here is derived from an EMBL/GenBank/DDBJ whole genome shotgun (WGS) entry which is preliminary data.</text>
</comment>
<name>A0A5C6EMS6_9BACT</name>
<protein>
    <submittedName>
        <fullName evidence="2">Uncharacterized protein</fullName>
    </submittedName>
</protein>
<evidence type="ECO:0000313" key="2">
    <source>
        <dbReference type="EMBL" id="TWU48941.1"/>
    </source>
</evidence>
<feature type="compositionally biased region" description="Polar residues" evidence="1">
    <location>
        <begin position="78"/>
        <end position="88"/>
    </location>
</feature>
<evidence type="ECO:0000313" key="3">
    <source>
        <dbReference type="Proteomes" id="UP000318288"/>
    </source>
</evidence>
<feature type="region of interest" description="Disordered" evidence="1">
    <location>
        <begin position="78"/>
        <end position="101"/>
    </location>
</feature>
<accession>A0A5C6EMS6</accession>
<sequence>MDAGRLDEAFSLLTSSPSRRHRDAQVLVDRIIVAFVARGNEHFEGGRYDDAWHDAEAAAHLGGRQIEIAKLRQRIQNMNGTRSGIRQNSEPKRSSRKSATGSAHILKVDGLGSLLLLQNDLVSIGTPSSSMRSDLTLQTEGNSEPILIHRDDEDYFAESTSRRLLSSGDSITVGHRGRLRFTKPEKRFAWGHVRVSGFIPSRLSIGSVPLIVES</sequence>
<dbReference type="AlphaFoldDB" id="A0A5C6EMS6"/>
<keyword evidence="3" id="KW-1185">Reference proteome</keyword>
<proteinExistence type="predicted"/>
<dbReference type="EMBL" id="SJPW01000006">
    <property type="protein sequence ID" value="TWU48941.1"/>
    <property type="molecule type" value="Genomic_DNA"/>
</dbReference>
<reference evidence="2 3" key="1">
    <citation type="submission" date="2019-02" db="EMBL/GenBank/DDBJ databases">
        <title>Deep-cultivation of Planctomycetes and their phenomic and genomic characterization uncovers novel biology.</title>
        <authorList>
            <person name="Wiegand S."/>
            <person name="Jogler M."/>
            <person name="Boedeker C."/>
            <person name="Pinto D."/>
            <person name="Vollmers J."/>
            <person name="Rivas-Marin E."/>
            <person name="Kohn T."/>
            <person name="Peeters S.H."/>
            <person name="Heuer A."/>
            <person name="Rast P."/>
            <person name="Oberbeckmann S."/>
            <person name="Bunk B."/>
            <person name="Jeske O."/>
            <person name="Meyerdierks A."/>
            <person name="Storesund J.E."/>
            <person name="Kallscheuer N."/>
            <person name="Luecker S."/>
            <person name="Lage O.M."/>
            <person name="Pohl T."/>
            <person name="Merkel B.J."/>
            <person name="Hornburger P."/>
            <person name="Mueller R.-W."/>
            <person name="Bruemmer F."/>
            <person name="Labrenz M."/>
            <person name="Spormann A.M."/>
            <person name="Op Den Camp H."/>
            <person name="Overmann J."/>
            <person name="Amann R."/>
            <person name="Jetten M.S.M."/>
            <person name="Mascher T."/>
            <person name="Medema M.H."/>
            <person name="Devos D.P."/>
            <person name="Kaster A.-K."/>
            <person name="Ovreas L."/>
            <person name="Rohde M."/>
            <person name="Galperin M.Y."/>
            <person name="Jogler C."/>
        </authorList>
    </citation>
    <scope>NUCLEOTIDE SEQUENCE [LARGE SCALE GENOMIC DNA]</scope>
    <source>
        <strain evidence="2 3">Poly51</strain>
    </source>
</reference>